<proteinExistence type="predicted"/>
<dbReference type="GO" id="GO:0008652">
    <property type="term" value="P:amino acid biosynthetic process"/>
    <property type="evidence" value="ECO:0007669"/>
    <property type="project" value="InterPro"/>
</dbReference>
<keyword evidence="2" id="KW-0489">Methyltransferase</keyword>
<reference evidence="2" key="1">
    <citation type="submission" date="2018-10" db="EMBL/GenBank/DDBJ databases">
        <title>Iterative Subtractive Binning of Freshwater Chronoseries Metagenomes Recovers Nearly Complete Genomes from over Four Hundred Novel Species.</title>
        <authorList>
            <person name="Rodriguez-R L.M."/>
            <person name="Tsementzi D."/>
            <person name="Luo C."/>
            <person name="Konstantinidis K.T."/>
        </authorList>
    </citation>
    <scope>NUCLEOTIDE SEQUENCE</scope>
    <source>
        <strain evidence="2">WB8_2A_004</strain>
    </source>
</reference>
<sequence length="134" mass="15751">MIKINCIGYPRIGPKRELKNALEKYWKSEISESDLLKCATELKKNNWQTQKDNGVDYICSNDFSFYDQVLDTICLVGSIPERYKHKDDKVSFKTYFAMARGSQTKDLDVPALEMTKWFDTNYHYLVPEFSKNQK</sequence>
<evidence type="ECO:0000259" key="1">
    <source>
        <dbReference type="Pfam" id="PF08267"/>
    </source>
</evidence>
<dbReference type="Pfam" id="PF08267">
    <property type="entry name" value="Meth_synt_1"/>
    <property type="match status" value="1"/>
</dbReference>
<keyword evidence="2" id="KW-0808">Transferase</keyword>
<comment type="caution">
    <text evidence="2">The sequence shown here is derived from an EMBL/GenBank/DDBJ whole genome shotgun (WGS) entry which is preliminary data.</text>
</comment>
<dbReference type="InterPro" id="IPR038071">
    <property type="entry name" value="UROD/MetE-like_sf"/>
</dbReference>
<dbReference type="Gene3D" id="3.20.20.210">
    <property type="match status" value="1"/>
</dbReference>
<evidence type="ECO:0000313" key="2">
    <source>
        <dbReference type="EMBL" id="NCU53492.1"/>
    </source>
</evidence>
<dbReference type="GO" id="GO:0003871">
    <property type="term" value="F:5-methyltetrahydropteroyltriglutamate-homocysteine S-methyltransferase activity"/>
    <property type="evidence" value="ECO:0007669"/>
    <property type="project" value="InterPro"/>
</dbReference>
<dbReference type="Proteomes" id="UP000747791">
    <property type="component" value="Unassembled WGS sequence"/>
</dbReference>
<dbReference type="InterPro" id="IPR013215">
    <property type="entry name" value="Cbl-indep_Met_Synth_N"/>
</dbReference>
<organism evidence="2 3">
    <name type="scientific">Candidatus Fonsibacter lacus</name>
    <dbReference type="NCBI Taxonomy" id="2576439"/>
    <lineage>
        <taxon>Bacteria</taxon>
        <taxon>Pseudomonadati</taxon>
        <taxon>Pseudomonadota</taxon>
        <taxon>Alphaproteobacteria</taxon>
        <taxon>Candidatus Pelagibacterales</taxon>
        <taxon>Candidatus Pelagibacterales incertae sedis</taxon>
        <taxon>Candidatus Fonsibacter</taxon>
    </lineage>
</organism>
<dbReference type="EMBL" id="RGOB01000166">
    <property type="protein sequence ID" value="NCU53492.1"/>
    <property type="molecule type" value="Genomic_DNA"/>
</dbReference>
<name>A0A966LY42_9PROT</name>
<dbReference type="PANTHER" id="PTHR30519">
    <property type="entry name" value="5-METHYLTETRAHYDROPTEROYLTRIGLUTAMATE--HOMOCYSTEINE METHYLTRANSFERASE"/>
    <property type="match status" value="1"/>
</dbReference>
<feature type="non-terminal residue" evidence="2">
    <location>
        <position position="134"/>
    </location>
</feature>
<dbReference type="SUPFAM" id="SSF51726">
    <property type="entry name" value="UROD/MetE-like"/>
    <property type="match status" value="1"/>
</dbReference>
<feature type="domain" description="Cobalamin-independent methionine synthase MetE N-terminal" evidence="1">
    <location>
        <begin position="5"/>
        <end position="133"/>
    </location>
</feature>
<dbReference type="AlphaFoldDB" id="A0A966LY42"/>
<protein>
    <submittedName>
        <fullName evidence="2">5-methyltetrahydropteroyltriglutamate--homocysteine methyltransferase</fullName>
    </submittedName>
</protein>
<dbReference type="GO" id="GO:0032259">
    <property type="term" value="P:methylation"/>
    <property type="evidence" value="ECO:0007669"/>
    <property type="project" value="UniProtKB-KW"/>
</dbReference>
<accession>A0A966LY42</accession>
<evidence type="ECO:0000313" key="3">
    <source>
        <dbReference type="Proteomes" id="UP000747791"/>
    </source>
</evidence>
<dbReference type="GO" id="GO:0008270">
    <property type="term" value="F:zinc ion binding"/>
    <property type="evidence" value="ECO:0007669"/>
    <property type="project" value="InterPro"/>
</dbReference>
<gene>
    <name evidence="2" type="ORF">EBX74_04315</name>
</gene>